<dbReference type="STRING" id="411483.FAEPRAA2165_00135"/>
<feature type="transmembrane region" description="Helical" evidence="1">
    <location>
        <begin position="221"/>
        <end position="243"/>
    </location>
</feature>
<accession>C7H1J7</accession>
<dbReference type="Proteomes" id="UP000004619">
    <property type="component" value="Unassembled WGS sequence"/>
</dbReference>
<feature type="transmembrane region" description="Helical" evidence="1">
    <location>
        <begin position="70"/>
        <end position="92"/>
    </location>
</feature>
<dbReference type="EMBL" id="ACOP02000003">
    <property type="protein sequence ID" value="EEU98207.1"/>
    <property type="molecule type" value="Genomic_DNA"/>
</dbReference>
<protein>
    <recommendedName>
        <fullName evidence="4">DUF624 domain-containing protein</fullName>
    </recommendedName>
</protein>
<proteinExistence type="predicted"/>
<organism evidence="2 3">
    <name type="scientific">Faecalibacterium duncaniae (strain DSM 17677 / JCM 31915 / A2-165)</name>
    <name type="common">Faecalibacterium prausnitzii</name>
    <dbReference type="NCBI Taxonomy" id="411483"/>
    <lineage>
        <taxon>Bacteria</taxon>
        <taxon>Bacillati</taxon>
        <taxon>Bacillota</taxon>
        <taxon>Clostridia</taxon>
        <taxon>Eubacteriales</taxon>
        <taxon>Oscillospiraceae</taxon>
        <taxon>Faecalibacterium</taxon>
    </lineage>
</organism>
<feature type="transmembrane region" description="Helical" evidence="1">
    <location>
        <begin position="121"/>
        <end position="142"/>
    </location>
</feature>
<dbReference type="HOGENOM" id="CLU_1007420_0_0_9"/>
<dbReference type="PATRIC" id="fig|411483.3.peg.132"/>
<feature type="transmembrane region" description="Helical" evidence="1">
    <location>
        <begin position="154"/>
        <end position="175"/>
    </location>
</feature>
<evidence type="ECO:0008006" key="4">
    <source>
        <dbReference type="Google" id="ProtNLM"/>
    </source>
</evidence>
<dbReference type="AlphaFoldDB" id="C7H1J7"/>
<comment type="caution">
    <text evidence="2">The sequence shown here is derived from an EMBL/GenBank/DDBJ whole genome shotgun (WGS) entry which is preliminary data.</text>
</comment>
<evidence type="ECO:0000256" key="1">
    <source>
        <dbReference type="SAM" id="Phobius"/>
    </source>
</evidence>
<sequence length="263" mass="28704">MNMKHFEIYKKDPATGALYPEGQRRKKGLARILEIVVRDFWQLLGSGLIATAATLPYGLCIMLFLPSNALGPLILSCVVTGALASVFGMNLLDTILRCLRDEAGFWSFQYKKSLKNNTLPAALFGAVFGPLFAVDLAGLSLAVRRGQSVFQVEFLVISIIFLLGFALNLAIQIPLMQLPVSALLKNAFLLFRGNLGCSLMAVAALIGYAALFVLLPATLSFLLIVSNLWLPMLTVAFLLYGCVERNFSIESRILQGNAPNPFL</sequence>
<keyword evidence="1" id="KW-0472">Membrane</keyword>
<reference evidence="2" key="1">
    <citation type="submission" date="2009-08" db="EMBL/GenBank/DDBJ databases">
        <authorList>
            <person name="Weinstock G."/>
            <person name="Sodergren E."/>
            <person name="Clifton S."/>
            <person name="Fulton L."/>
            <person name="Fulton B."/>
            <person name="Courtney L."/>
            <person name="Fronick C."/>
            <person name="Harrison M."/>
            <person name="Strong C."/>
            <person name="Farmer C."/>
            <person name="Delahaunty K."/>
            <person name="Markovic C."/>
            <person name="Hall O."/>
            <person name="Minx P."/>
            <person name="Tomlinson C."/>
            <person name="Mitreva M."/>
            <person name="Nelson J."/>
            <person name="Hou S."/>
            <person name="Wollam A."/>
            <person name="Pepin K.H."/>
            <person name="Johnson M."/>
            <person name="Bhonagiri V."/>
            <person name="Nash W.E."/>
            <person name="Warren W."/>
            <person name="Chinwalla A."/>
            <person name="Mardis E.R."/>
            <person name="Wilson R.K."/>
        </authorList>
    </citation>
    <scope>NUCLEOTIDE SEQUENCE [LARGE SCALE GENOMIC DNA]</scope>
    <source>
        <strain evidence="2">A2-165</strain>
    </source>
</reference>
<gene>
    <name evidence="2" type="ORF">FAEPRAA2165_00135</name>
</gene>
<name>C7H1J7_FAED2</name>
<evidence type="ECO:0000313" key="2">
    <source>
        <dbReference type="EMBL" id="EEU98207.1"/>
    </source>
</evidence>
<feature type="transmembrane region" description="Helical" evidence="1">
    <location>
        <begin position="195"/>
        <end position="215"/>
    </location>
</feature>
<evidence type="ECO:0000313" key="3">
    <source>
        <dbReference type="Proteomes" id="UP000004619"/>
    </source>
</evidence>
<keyword evidence="3" id="KW-1185">Reference proteome</keyword>
<keyword evidence="1" id="KW-0812">Transmembrane</keyword>
<keyword evidence="1" id="KW-1133">Transmembrane helix</keyword>
<feature type="transmembrane region" description="Helical" evidence="1">
    <location>
        <begin position="40"/>
        <end position="64"/>
    </location>
</feature>